<evidence type="ECO:0000313" key="2">
    <source>
        <dbReference type="Proteomes" id="UP000053911"/>
    </source>
</evidence>
<dbReference type="RefSeq" id="WP_283218004.1">
    <property type="nucleotide sequence ID" value="NZ_LGFD01000084.1"/>
</dbReference>
<dbReference type="EMBL" id="LGFD01000084">
    <property type="protein sequence ID" value="KUK16659.1"/>
    <property type="molecule type" value="Genomic_DNA"/>
</dbReference>
<accession>A0A117L0U9</accession>
<sequence length="348" mass="40887">MKYEDFAKDYDPLNVTEKETISYLREIFEYHLENTPYWKRMKEKVNLDEIFEGNLEDVFENIFNSNLAVSEDYLRNNWLDFLPNNYRGKVRFYQSSGTTRERGILHWDYKYMKLLVKYLKVALDEIYKLNKKYDESHNMRAITHGPYGWYQEEMSELVWSYNGMLYFIGIETDGIKRELKEKGLEYLLKGRLAPLVRYTQRILEKDKINTVRSAPQLLTLFPKVEEIETIIVSGVGVTVESLKWLMESFPNASVIPLYGYYAFGDLMGMLKNDNTIYFPNYPFTIAFPLKATHGGYTVVNRGESGKMGLIIARPELLVVKLEDEHIIRATPEKPFKWDGFANPKRIIG</sequence>
<dbReference type="AlphaFoldDB" id="A0A117L0U9"/>
<comment type="caution">
    <text evidence="1">The sequence shown here is derived from an EMBL/GenBank/DDBJ whole genome shotgun (WGS) entry which is preliminary data.</text>
</comment>
<organism evidence="1 2">
    <name type="scientific">Thermococcus sibiricus</name>
    <dbReference type="NCBI Taxonomy" id="172049"/>
    <lineage>
        <taxon>Archaea</taxon>
        <taxon>Methanobacteriati</taxon>
        <taxon>Methanobacteriota</taxon>
        <taxon>Thermococci</taxon>
        <taxon>Thermococcales</taxon>
        <taxon>Thermococcaceae</taxon>
        <taxon>Thermococcus</taxon>
    </lineage>
</organism>
<dbReference type="PATRIC" id="fig|172049.5.peg.474"/>
<evidence type="ECO:0000313" key="1">
    <source>
        <dbReference type="EMBL" id="KUK16659.1"/>
    </source>
</evidence>
<gene>
    <name evidence="1" type="ORF">XD54_2050</name>
</gene>
<protein>
    <submittedName>
        <fullName evidence="1">Uncharacterized protein</fullName>
    </submittedName>
</protein>
<dbReference type="Proteomes" id="UP000053911">
    <property type="component" value="Unassembled WGS sequence"/>
</dbReference>
<name>A0A117L0U9_9EURY</name>
<reference evidence="2" key="1">
    <citation type="journal article" date="2015" name="MBio">
        <title>Genome-Resolved Metagenomic Analysis Reveals Roles for Candidate Phyla and Other Microbial Community Members in Biogeochemical Transformations in Oil Reservoirs.</title>
        <authorList>
            <person name="Hu P."/>
            <person name="Tom L."/>
            <person name="Singh A."/>
            <person name="Thomas B.C."/>
            <person name="Baker B.J."/>
            <person name="Piceno Y.M."/>
            <person name="Andersen G.L."/>
            <person name="Banfield J.F."/>
        </authorList>
    </citation>
    <scope>NUCLEOTIDE SEQUENCE [LARGE SCALE GENOMIC DNA]</scope>
</reference>
<proteinExistence type="predicted"/>